<evidence type="ECO:0000256" key="1">
    <source>
        <dbReference type="SAM" id="Coils"/>
    </source>
</evidence>
<protein>
    <recommendedName>
        <fullName evidence="5">HAMP domain-containing protein</fullName>
    </recommendedName>
</protein>
<organism evidence="3 4">
    <name type="scientific">Anaeromyxobacter diazotrophicus</name>
    <dbReference type="NCBI Taxonomy" id="2590199"/>
    <lineage>
        <taxon>Bacteria</taxon>
        <taxon>Pseudomonadati</taxon>
        <taxon>Myxococcota</taxon>
        <taxon>Myxococcia</taxon>
        <taxon>Myxococcales</taxon>
        <taxon>Cystobacterineae</taxon>
        <taxon>Anaeromyxobacteraceae</taxon>
        <taxon>Anaeromyxobacter</taxon>
    </lineage>
</organism>
<evidence type="ECO:0000313" key="3">
    <source>
        <dbReference type="EMBL" id="GEJ55800.1"/>
    </source>
</evidence>
<feature type="transmembrane region" description="Helical" evidence="2">
    <location>
        <begin position="20"/>
        <end position="40"/>
    </location>
</feature>
<evidence type="ECO:0008006" key="5">
    <source>
        <dbReference type="Google" id="ProtNLM"/>
    </source>
</evidence>
<reference evidence="4" key="1">
    <citation type="journal article" date="2020" name="Appl. Environ. Microbiol.">
        <title>Diazotrophic Anaeromyxobacter Isolates from Soils.</title>
        <authorList>
            <person name="Masuda Y."/>
            <person name="Yamanaka H."/>
            <person name="Xu Z.X."/>
            <person name="Shiratori Y."/>
            <person name="Aono T."/>
            <person name="Amachi S."/>
            <person name="Senoo K."/>
            <person name="Itoh H."/>
        </authorList>
    </citation>
    <scope>NUCLEOTIDE SEQUENCE [LARGE SCALE GENOMIC DNA]</scope>
    <source>
        <strain evidence="4">R267</strain>
    </source>
</reference>
<gene>
    <name evidence="3" type="ORF">AMYX_05410</name>
</gene>
<accession>A0A7I9VI57</accession>
<keyword evidence="2" id="KW-1133">Transmembrane helix</keyword>
<keyword evidence="1" id="KW-0175">Coiled coil</keyword>
<dbReference type="RefSeq" id="WP_176062637.1">
    <property type="nucleotide sequence ID" value="NZ_BJTG01000001.1"/>
</dbReference>
<keyword evidence="4" id="KW-1185">Reference proteome</keyword>
<evidence type="ECO:0000313" key="4">
    <source>
        <dbReference type="Proteomes" id="UP000503640"/>
    </source>
</evidence>
<feature type="coiled-coil region" evidence="1">
    <location>
        <begin position="132"/>
        <end position="159"/>
    </location>
</feature>
<keyword evidence="2" id="KW-0472">Membrane</keyword>
<sequence>MPTQRHRRTYLVDRSFQLKYILLLMGWGLALAALFGLWAYQAHEQAIELLVRDGAQRALVDHASHQLLWVLGAIALLSAAALGLIGFLMTYRVAGPVYVMGNFLSLLSQGRYPSRRSLRKHDELQRFHAQFLETIEAMKDRERVQLARLTDAIERMRAAAARAPELLPAVAALEAELRERTSAVEETLATPLPLPLAGAAKKPTRAAG</sequence>
<feature type="transmembrane region" description="Helical" evidence="2">
    <location>
        <begin position="67"/>
        <end position="91"/>
    </location>
</feature>
<dbReference type="Proteomes" id="UP000503640">
    <property type="component" value="Unassembled WGS sequence"/>
</dbReference>
<evidence type="ECO:0000256" key="2">
    <source>
        <dbReference type="SAM" id="Phobius"/>
    </source>
</evidence>
<proteinExistence type="predicted"/>
<name>A0A7I9VI57_9BACT</name>
<keyword evidence="2" id="KW-0812">Transmembrane</keyword>
<dbReference type="AlphaFoldDB" id="A0A7I9VI57"/>
<dbReference type="EMBL" id="BJTG01000001">
    <property type="protein sequence ID" value="GEJ55800.1"/>
    <property type="molecule type" value="Genomic_DNA"/>
</dbReference>
<comment type="caution">
    <text evidence="3">The sequence shown here is derived from an EMBL/GenBank/DDBJ whole genome shotgun (WGS) entry which is preliminary data.</text>
</comment>